<evidence type="ECO:0000313" key="3">
    <source>
        <dbReference type="Proteomes" id="UP000009875"/>
    </source>
</evidence>
<proteinExistence type="predicted"/>
<dbReference type="Proteomes" id="UP000009875">
    <property type="component" value="Unassembled WGS sequence"/>
</dbReference>
<reference evidence="2 3" key="1">
    <citation type="submission" date="2012-09" db="EMBL/GenBank/DDBJ databases">
        <title>The Genome Sequence of Alloiococcus otitis ATCC 51267.</title>
        <authorList>
            <consortium name="The Broad Institute Genome Sequencing Platform"/>
            <person name="Earl A."/>
            <person name="Ward D."/>
            <person name="Feldgarden M."/>
            <person name="Gevers D."/>
            <person name="Huys G."/>
            <person name="Walker B."/>
            <person name="Young S.K."/>
            <person name="Zeng Q."/>
            <person name="Gargeya S."/>
            <person name="Fitzgerald M."/>
            <person name="Haas B."/>
            <person name="Abouelleil A."/>
            <person name="Alvarado L."/>
            <person name="Arachchi H.M."/>
            <person name="Berlin A.M."/>
            <person name="Chapman S.B."/>
            <person name="Goldberg J."/>
            <person name="Griggs A."/>
            <person name="Gujja S."/>
            <person name="Hansen M."/>
            <person name="Howarth C."/>
            <person name="Imamovic A."/>
            <person name="Larimer J."/>
            <person name="McCowen C."/>
            <person name="Montmayeur A."/>
            <person name="Murphy C."/>
            <person name="Neiman D."/>
            <person name="Pearson M."/>
            <person name="Priest M."/>
            <person name="Roberts A."/>
            <person name="Saif S."/>
            <person name="Shea T."/>
            <person name="Sisk P."/>
            <person name="Sykes S."/>
            <person name="Wortman J."/>
            <person name="Nusbaum C."/>
            <person name="Birren B."/>
        </authorList>
    </citation>
    <scope>NUCLEOTIDE SEQUENCE [LARGE SCALE GENOMIC DNA]</scope>
    <source>
        <strain evidence="2 3">ATCC 51267</strain>
    </source>
</reference>
<comment type="caution">
    <text evidence="2">The sequence shown here is derived from an EMBL/GenBank/DDBJ whole genome shotgun (WGS) entry which is preliminary data.</text>
</comment>
<dbReference type="HOGENOM" id="CLU_1881388_0_0_9"/>
<gene>
    <name evidence="2" type="ORF">HMPREF9698_01623</name>
</gene>
<dbReference type="STRING" id="883081.HMPREF9698_01623"/>
<feature type="region of interest" description="Disordered" evidence="1">
    <location>
        <begin position="79"/>
        <end position="135"/>
    </location>
</feature>
<dbReference type="EMBL" id="AGXA01000035">
    <property type="protein sequence ID" value="EKU92839.1"/>
    <property type="molecule type" value="Genomic_DNA"/>
</dbReference>
<dbReference type="AlphaFoldDB" id="K9E6Q2"/>
<accession>K9E6Q2</accession>
<evidence type="ECO:0000256" key="1">
    <source>
        <dbReference type="SAM" id="MobiDB-lite"/>
    </source>
</evidence>
<feature type="compositionally biased region" description="Basic and acidic residues" evidence="1">
    <location>
        <begin position="79"/>
        <end position="88"/>
    </location>
</feature>
<keyword evidence="3" id="KW-1185">Reference proteome</keyword>
<dbReference type="RefSeq" id="WP_003779259.1">
    <property type="nucleotide sequence ID" value="NZ_JH992964.1"/>
</dbReference>
<name>K9E6Q2_9LACT</name>
<evidence type="ECO:0000313" key="2">
    <source>
        <dbReference type="EMBL" id="EKU92839.1"/>
    </source>
</evidence>
<protein>
    <submittedName>
        <fullName evidence="2">Uncharacterized protein</fullName>
    </submittedName>
</protein>
<organism evidence="2 3">
    <name type="scientific">Alloiococcus otitis ATCC 51267</name>
    <dbReference type="NCBI Taxonomy" id="883081"/>
    <lineage>
        <taxon>Bacteria</taxon>
        <taxon>Bacillati</taxon>
        <taxon>Bacillota</taxon>
        <taxon>Bacilli</taxon>
        <taxon>Lactobacillales</taxon>
        <taxon>Carnobacteriaceae</taxon>
        <taxon>Alloiococcus</taxon>
    </lineage>
</organism>
<sequence length="135" mass="15317">MSKLHYRNLSHNQEAELYIGDRLIARFSATVDGTSLPTYSAWLATDVTEEDYQAHHETIHQAYIEFVKKQSVNESKLIDRIQADKEVDQPEEPSNVDEPAQPEPRVEEPEEPSTVDEPAQPEVDQTGDTAPQVEE</sequence>